<sequence>MKRVIDNFGKNIWVLILMLGLAFVNVSCEDDDDSGNDDPMPENPMTITDIAASNADFSILVAALQKVGLDDDLASENNEFTVFAPTNDAFTALLTELNVSGLDDIPNDVLTSVLLYHVVSGSKMANMIETGYYSSLSDGPKDGYGLSFYVDMSSAMINARAKITATDIKADNGIIHVIDKVMLPMTITDHAVANPAFSSLVAGVTKAELAGALDDESAMYTVFAPTNDAFEMFFTDLGVTLDDLSKETLSSVILYHAMGDAVPASMVEPGYFPTLSTAFDNAISLKIDTEGGVFLNSDSEVVATDVVATNGIVHAINKVIMPPSVVDIAIDNTNFSTLVQAVVKAELVDALSGDGPFTVFAPTNAAFDALFTELNITGIDDLTKEDLTPILLAHVVSGNVKSTDLSNGTVPTLNDQKTLAVAVDGGVTIDEAINVVAADIQGKNGIVHVIDKVIIP</sequence>
<evidence type="ECO:0000313" key="3">
    <source>
        <dbReference type="Proteomes" id="UP000721861"/>
    </source>
</evidence>
<name>A0ABS5K8Z2_9BACT</name>
<keyword evidence="3" id="KW-1185">Reference proteome</keyword>
<accession>A0ABS5K8Z2</accession>
<gene>
    <name evidence="2" type="ORF">KEM09_08620</name>
</gene>
<dbReference type="SUPFAM" id="SSF82153">
    <property type="entry name" value="FAS1 domain"/>
    <property type="match status" value="3"/>
</dbReference>
<dbReference type="Gene3D" id="2.30.180.10">
    <property type="entry name" value="FAS1 domain"/>
    <property type="match status" value="3"/>
</dbReference>
<proteinExistence type="predicted"/>
<dbReference type="PANTHER" id="PTHR10900:SF77">
    <property type="entry name" value="FI19380P1"/>
    <property type="match status" value="1"/>
</dbReference>
<dbReference type="InterPro" id="IPR000782">
    <property type="entry name" value="FAS1_domain"/>
</dbReference>
<feature type="domain" description="FAS1" evidence="1">
    <location>
        <begin position="322"/>
        <end position="454"/>
    </location>
</feature>
<dbReference type="SMART" id="SM00554">
    <property type="entry name" value="FAS1"/>
    <property type="match status" value="3"/>
</dbReference>
<dbReference type="InterPro" id="IPR050904">
    <property type="entry name" value="Adhesion/Biosynth-related"/>
</dbReference>
<dbReference type="InterPro" id="IPR036378">
    <property type="entry name" value="FAS1_dom_sf"/>
</dbReference>
<evidence type="ECO:0000313" key="2">
    <source>
        <dbReference type="EMBL" id="MBS2211461.1"/>
    </source>
</evidence>
<comment type="caution">
    <text evidence="2">The sequence shown here is derived from an EMBL/GenBank/DDBJ whole genome shotgun (WGS) entry which is preliminary data.</text>
</comment>
<dbReference type="PROSITE" id="PS50213">
    <property type="entry name" value="FAS1"/>
    <property type="match status" value="3"/>
</dbReference>
<organism evidence="2 3">
    <name type="scientific">Carboxylicivirga mesophila</name>
    <dbReference type="NCBI Taxonomy" id="1166478"/>
    <lineage>
        <taxon>Bacteria</taxon>
        <taxon>Pseudomonadati</taxon>
        <taxon>Bacteroidota</taxon>
        <taxon>Bacteroidia</taxon>
        <taxon>Marinilabiliales</taxon>
        <taxon>Marinilabiliaceae</taxon>
        <taxon>Carboxylicivirga</taxon>
    </lineage>
</organism>
<dbReference type="RefSeq" id="WP_212227624.1">
    <property type="nucleotide sequence ID" value="NZ_JAGUCN010000008.1"/>
</dbReference>
<dbReference type="PANTHER" id="PTHR10900">
    <property type="entry name" value="PERIOSTIN-RELATED"/>
    <property type="match status" value="1"/>
</dbReference>
<feature type="domain" description="FAS1" evidence="1">
    <location>
        <begin position="44"/>
        <end position="182"/>
    </location>
</feature>
<dbReference type="EMBL" id="JAGUCN010000008">
    <property type="protein sequence ID" value="MBS2211461.1"/>
    <property type="molecule type" value="Genomic_DNA"/>
</dbReference>
<dbReference type="Proteomes" id="UP000721861">
    <property type="component" value="Unassembled WGS sequence"/>
</dbReference>
<reference evidence="2 3" key="1">
    <citation type="journal article" date="2014" name="Int. J. Syst. Evol. Microbiol.">
        <title>Carboxylicivirga gen. nov. in the family Marinilabiliaceae with two novel species, Carboxylicivirga mesophila sp. nov. and Carboxylicivirga taeanensis sp. nov., and reclassification of Cytophaga fermentans as Saccharicrinis fermentans gen. nov., comb. nov.</title>
        <authorList>
            <person name="Yang S.H."/>
            <person name="Seo H.S."/>
            <person name="Woo J.H."/>
            <person name="Oh H.M."/>
            <person name="Jang H."/>
            <person name="Lee J.H."/>
            <person name="Kim S.J."/>
            <person name="Kwon K.K."/>
        </authorList>
    </citation>
    <scope>NUCLEOTIDE SEQUENCE [LARGE SCALE GENOMIC DNA]</scope>
    <source>
        <strain evidence="2 3">JCM 18290</strain>
    </source>
</reference>
<protein>
    <submittedName>
        <fullName evidence="2">Fasciclin domain-containing protein</fullName>
    </submittedName>
</protein>
<feature type="domain" description="FAS1" evidence="1">
    <location>
        <begin position="184"/>
        <end position="320"/>
    </location>
</feature>
<evidence type="ECO:0000259" key="1">
    <source>
        <dbReference type="PROSITE" id="PS50213"/>
    </source>
</evidence>
<dbReference type="Pfam" id="PF02469">
    <property type="entry name" value="Fasciclin"/>
    <property type="match status" value="3"/>
</dbReference>